<dbReference type="AlphaFoldDB" id="A0A9P8VVY7"/>
<dbReference type="Proteomes" id="UP000777438">
    <property type="component" value="Unassembled WGS sequence"/>
</dbReference>
<evidence type="ECO:0000259" key="1">
    <source>
        <dbReference type="Pfam" id="PF20150"/>
    </source>
</evidence>
<protein>
    <recommendedName>
        <fullName evidence="1">2EXR domain-containing protein</fullName>
    </recommendedName>
</protein>
<feature type="domain" description="2EXR" evidence="1">
    <location>
        <begin position="1"/>
        <end position="123"/>
    </location>
</feature>
<feature type="non-terminal residue" evidence="2">
    <location>
        <position position="185"/>
    </location>
</feature>
<name>A0A9P8VVY7_9HYPO</name>
<dbReference type="OrthoDB" id="2142759at2759"/>
<reference evidence="2 3" key="1">
    <citation type="journal article" date="2021" name="Nat. Commun.">
        <title>Genetic determinants of endophytism in the Arabidopsis root mycobiome.</title>
        <authorList>
            <person name="Mesny F."/>
            <person name="Miyauchi S."/>
            <person name="Thiergart T."/>
            <person name="Pickel B."/>
            <person name="Atanasova L."/>
            <person name="Karlsson M."/>
            <person name="Huettel B."/>
            <person name="Barry K.W."/>
            <person name="Haridas S."/>
            <person name="Chen C."/>
            <person name="Bauer D."/>
            <person name="Andreopoulos W."/>
            <person name="Pangilinan J."/>
            <person name="LaButti K."/>
            <person name="Riley R."/>
            <person name="Lipzen A."/>
            <person name="Clum A."/>
            <person name="Drula E."/>
            <person name="Henrissat B."/>
            <person name="Kohler A."/>
            <person name="Grigoriev I.V."/>
            <person name="Martin F.M."/>
            <person name="Hacquard S."/>
        </authorList>
    </citation>
    <scope>NUCLEOTIDE SEQUENCE [LARGE SCALE GENOMIC DNA]</scope>
    <source>
        <strain evidence="2 3">MPI-CAGE-CH-0241</strain>
    </source>
</reference>
<dbReference type="InterPro" id="IPR045518">
    <property type="entry name" value="2EXR"/>
</dbReference>
<dbReference type="PANTHER" id="PTHR35910:SF1">
    <property type="entry name" value="2EXR DOMAIN-CONTAINING PROTEIN"/>
    <property type="match status" value="1"/>
</dbReference>
<accession>A0A9P8VVY7</accession>
<evidence type="ECO:0000313" key="2">
    <source>
        <dbReference type="EMBL" id="KAH6881079.1"/>
    </source>
</evidence>
<proteinExistence type="predicted"/>
<organism evidence="2 3">
    <name type="scientific">Thelonectria olida</name>
    <dbReference type="NCBI Taxonomy" id="1576542"/>
    <lineage>
        <taxon>Eukaryota</taxon>
        <taxon>Fungi</taxon>
        <taxon>Dikarya</taxon>
        <taxon>Ascomycota</taxon>
        <taxon>Pezizomycotina</taxon>
        <taxon>Sordariomycetes</taxon>
        <taxon>Hypocreomycetidae</taxon>
        <taxon>Hypocreales</taxon>
        <taxon>Nectriaceae</taxon>
        <taxon>Thelonectria</taxon>
    </lineage>
</organism>
<keyword evidence="3" id="KW-1185">Reference proteome</keyword>
<dbReference type="Pfam" id="PF20150">
    <property type="entry name" value="2EXR"/>
    <property type="match status" value="1"/>
</dbReference>
<sequence>FADLPLEIRLKIWEDTWPKPRVIEAESFWDQDSESSESSASSETNDFARLRFNRSISAWLQSDLGSREPRSLNPEIDSFERRPAPIALSICQESREHTLKKFTKMLHVHEPWSFYFNPTSDILLLSSESNDEETVGETLWQSYGRQLSELKTSIFTIEEWREDRMPDVLRYFGGISVIQILLEAY</sequence>
<feature type="non-terminal residue" evidence="2">
    <location>
        <position position="1"/>
    </location>
</feature>
<evidence type="ECO:0000313" key="3">
    <source>
        <dbReference type="Proteomes" id="UP000777438"/>
    </source>
</evidence>
<gene>
    <name evidence="2" type="ORF">B0T10DRAFT_382177</name>
</gene>
<dbReference type="PANTHER" id="PTHR35910">
    <property type="entry name" value="2EXR DOMAIN-CONTAINING PROTEIN"/>
    <property type="match status" value="1"/>
</dbReference>
<dbReference type="EMBL" id="JAGPYM010000024">
    <property type="protein sequence ID" value="KAH6881079.1"/>
    <property type="molecule type" value="Genomic_DNA"/>
</dbReference>
<comment type="caution">
    <text evidence="2">The sequence shown here is derived from an EMBL/GenBank/DDBJ whole genome shotgun (WGS) entry which is preliminary data.</text>
</comment>